<dbReference type="EMBL" id="JAOYFB010000037">
    <property type="protein sequence ID" value="KAK4023082.1"/>
    <property type="molecule type" value="Genomic_DNA"/>
</dbReference>
<keyword evidence="2" id="KW-1185">Reference proteome</keyword>
<dbReference type="Proteomes" id="UP001234178">
    <property type="component" value="Unassembled WGS sequence"/>
</dbReference>
<gene>
    <name evidence="1" type="ORF">OUZ56_008516</name>
</gene>
<reference evidence="1 2" key="1">
    <citation type="journal article" date="2023" name="Nucleic Acids Res.">
        <title>The hologenome of Daphnia magna reveals possible DNA methylation and microbiome-mediated evolution of the host genome.</title>
        <authorList>
            <person name="Chaturvedi A."/>
            <person name="Li X."/>
            <person name="Dhandapani V."/>
            <person name="Marshall H."/>
            <person name="Kissane S."/>
            <person name="Cuenca-Cambronero M."/>
            <person name="Asole G."/>
            <person name="Calvet F."/>
            <person name="Ruiz-Romero M."/>
            <person name="Marangio P."/>
            <person name="Guigo R."/>
            <person name="Rago D."/>
            <person name="Mirbahai L."/>
            <person name="Eastwood N."/>
            <person name="Colbourne J.K."/>
            <person name="Zhou J."/>
            <person name="Mallon E."/>
            <person name="Orsini L."/>
        </authorList>
    </citation>
    <scope>NUCLEOTIDE SEQUENCE [LARGE SCALE GENOMIC DNA]</scope>
    <source>
        <strain evidence="1">LRV0_1</strain>
    </source>
</reference>
<evidence type="ECO:0000313" key="1">
    <source>
        <dbReference type="EMBL" id="KAK4023082.1"/>
    </source>
</evidence>
<accession>A0ABR0AD75</accession>
<proteinExistence type="predicted"/>
<protein>
    <submittedName>
        <fullName evidence="1">Uncharacterized protein</fullName>
    </submittedName>
</protein>
<evidence type="ECO:0000313" key="2">
    <source>
        <dbReference type="Proteomes" id="UP001234178"/>
    </source>
</evidence>
<name>A0ABR0AD75_9CRUS</name>
<sequence>MAGRPITGLGASSMSGLWGVAAPVGHHLSAMTSEATVQATSRQLNNIKWLIYSGGDENEQKQLD</sequence>
<comment type="caution">
    <text evidence="1">The sequence shown here is derived from an EMBL/GenBank/DDBJ whole genome shotgun (WGS) entry which is preliminary data.</text>
</comment>
<organism evidence="1 2">
    <name type="scientific">Daphnia magna</name>
    <dbReference type="NCBI Taxonomy" id="35525"/>
    <lineage>
        <taxon>Eukaryota</taxon>
        <taxon>Metazoa</taxon>
        <taxon>Ecdysozoa</taxon>
        <taxon>Arthropoda</taxon>
        <taxon>Crustacea</taxon>
        <taxon>Branchiopoda</taxon>
        <taxon>Diplostraca</taxon>
        <taxon>Cladocera</taxon>
        <taxon>Anomopoda</taxon>
        <taxon>Daphniidae</taxon>
        <taxon>Daphnia</taxon>
    </lineage>
</organism>